<dbReference type="AlphaFoldDB" id="A0A9Q0M8X3"/>
<proteinExistence type="predicted"/>
<feature type="region of interest" description="Disordered" evidence="1">
    <location>
        <begin position="1010"/>
        <end position="1045"/>
    </location>
</feature>
<evidence type="ECO:0000313" key="3">
    <source>
        <dbReference type="Proteomes" id="UP001142055"/>
    </source>
</evidence>
<evidence type="ECO:0000313" key="2">
    <source>
        <dbReference type="EMBL" id="KAJ6219350.1"/>
    </source>
</evidence>
<gene>
    <name evidence="2" type="ORF">RDWZM_005162</name>
</gene>
<organism evidence="2 3">
    <name type="scientific">Blomia tropicalis</name>
    <name type="common">Mite</name>
    <dbReference type="NCBI Taxonomy" id="40697"/>
    <lineage>
        <taxon>Eukaryota</taxon>
        <taxon>Metazoa</taxon>
        <taxon>Ecdysozoa</taxon>
        <taxon>Arthropoda</taxon>
        <taxon>Chelicerata</taxon>
        <taxon>Arachnida</taxon>
        <taxon>Acari</taxon>
        <taxon>Acariformes</taxon>
        <taxon>Sarcoptiformes</taxon>
        <taxon>Astigmata</taxon>
        <taxon>Glycyphagoidea</taxon>
        <taxon>Echimyopodidae</taxon>
        <taxon>Blomia</taxon>
    </lineage>
</organism>
<reference evidence="2" key="1">
    <citation type="submission" date="2022-12" db="EMBL/GenBank/DDBJ databases">
        <title>Genome assemblies of Blomia tropicalis.</title>
        <authorList>
            <person name="Cui Y."/>
        </authorList>
    </citation>
    <scope>NUCLEOTIDE SEQUENCE</scope>
    <source>
        <tissue evidence="2">Adult mites</tissue>
    </source>
</reference>
<feature type="region of interest" description="Disordered" evidence="1">
    <location>
        <begin position="187"/>
        <end position="239"/>
    </location>
</feature>
<feature type="compositionally biased region" description="Polar residues" evidence="1">
    <location>
        <begin position="221"/>
        <end position="239"/>
    </location>
</feature>
<dbReference type="Proteomes" id="UP001142055">
    <property type="component" value="Chromosome 2"/>
</dbReference>
<feature type="compositionally biased region" description="Basic and acidic residues" evidence="1">
    <location>
        <begin position="313"/>
        <end position="322"/>
    </location>
</feature>
<evidence type="ECO:0000256" key="1">
    <source>
        <dbReference type="SAM" id="MobiDB-lite"/>
    </source>
</evidence>
<feature type="compositionally biased region" description="Low complexity" evidence="1">
    <location>
        <begin position="194"/>
        <end position="211"/>
    </location>
</feature>
<protein>
    <submittedName>
        <fullName evidence="2">Uncharacterized protein</fullName>
    </submittedName>
</protein>
<keyword evidence="3" id="KW-1185">Reference proteome</keyword>
<feature type="compositionally biased region" description="Low complexity" evidence="1">
    <location>
        <begin position="301"/>
        <end position="312"/>
    </location>
</feature>
<dbReference type="EMBL" id="JAPWDV010000002">
    <property type="protein sequence ID" value="KAJ6219350.1"/>
    <property type="molecule type" value="Genomic_DNA"/>
</dbReference>
<feature type="region of interest" description="Disordered" evidence="1">
    <location>
        <begin position="260"/>
        <end position="330"/>
    </location>
</feature>
<feature type="region of interest" description="Disordered" evidence="1">
    <location>
        <begin position="1"/>
        <end position="31"/>
    </location>
</feature>
<name>A0A9Q0M8X3_BLOTA</name>
<dbReference type="InterPro" id="IPR012337">
    <property type="entry name" value="RNaseH-like_sf"/>
</dbReference>
<sequence length="1089" mass="122630">MGNGTNPNTPPSEHHFLDEDEDSSSPGDPNRFNAYLNRGSELWTHWSWLGGQGKMSLMRCNYCLVNKQLKNAPKCRRHLIKCPKTPDIVRRYFEKKEVEATRVSALMRELRSKEIKFPRPVNQNNKVVDQHNYQSSQQQHSKFPIPTANDLKHLQSKQQQQNASINSVIVKNNHQTNIEGTQLSKIAKFNDPPSNNHNNHKSSSQNNQLNSYQMPIKAPKNGQNVNVKSENNQRSSSVSDNTLFELSLFYQQIMSMVPTASNNNNGTSSESVDLSNKSSAKNYHGSQSSTNKLKRRLSQINHANNNGSSNGHTNKENKEHSTNKTGTPNNTVVINLDEVHSLDESVFFNTIDNGFNNNHHHGMNGNRKKAKSLNSRETVITNGRHQESIPKLINVKGNATPGGGSNGVVSVLASGVNGKSTPTNGFSQKDNENNFSQYKCSNDIDIVQDDLNDLLASALISTGIDFNFISNPYFQKYISQLVSYSAGNSNKNYHLPSVENLSLVNLGNLVRKFEYETAKRFSNNLNVIRGGELQRTNGDLDVNLLISSSNVYSQLFFKTISFQNKTFDSSSNSDSESQSSVDVNLKSLNNQVDSLINKIGSDRINAVILPYDDGKSSELIYSYLSACHNHIVPLTNSYQLFHHLLCDICRIPSIHKLLTQCINLFQELAFNFTEFQEANQQHWKRVFESDNMKISKHFLKDQQCSTTSTKNNTYWISLNLVLCWFLVAKSSIIELLTCPAVESTSDSDKSSSTNNGDASTLLEKLNLEPDQIEEFFNQISVLFNFLTPFINAMHLIENESTVISDIIQIYFDVKLTINNNHFFDGISSLCDKTERQSIDCILHNYLQEQNFSRFFFLAYYLDPRYRSDKRIEENEDLIAQVYDTLFSYANALGCVNNETEDREKLADSLDEFRSGSKLYGMQLLKCPKSPIKFWKHLRRFPASAKLAYCATRLLSILTRSMLLAAPVNDKCTSTLYNRIITVPNEIDLDPKTAEKILPVKSYLMSQTETIPTLDDGTNDNTSSPSTTATNNNNDDGDTKAKHFTSSSNDGNISNIISNVIQSLNQYSLIIAQPFSNQDLSCLLLNQTSN</sequence>
<comment type="caution">
    <text evidence="2">The sequence shown here is derived from an EMBL/GenBank/DDBJ whole genome shotgun (WGS) entry which is preliminary data.</text>
</comment>
<dbReference type="OMA" id="SELWTHW"/>
<dbReference type="SUPFAM" id="SSF53098">
    <property type="entry name" value="Ribonuclease H-like"/>
    <property type="match status" value="1"/>
</dbReference>
<feature type="compositionally biased region" description="Low complexity" evidence="1">
    <location>
        <begin position="1014"/>
        <end position="1033"/>
    </location>
</feature>
<accession>A0A9Q0M8X3</accession>
<feature type="compositionally biased region" description="Polar residues" evidence="1">
    <location>
        <begin position="260"/>
        <end position="291"/>
    </location>
</feature>